<dbReference type="InterPro" id="IPR036412">
    <property type="entry name" value="HAD-like_sf"/>
</dbReference>
<evidence type="ECO:0000256" key="5">
    <source>
        <dbReference type="ARBA" id="ARBA00022801"/>
    </source>
</evidence>
<dbReference type="GO" id="GO:0016791">
    <property type="term" value="F:phosphatase activity"/>
    <property type="evidence" value="ECO:0007669"/>
    <property type="project" value="InterPro"/>
</dbReference>
<comment type="subcellular location">
    <subcellularLocation>
        <location evidence="1">Cytoplasm</location>
    </subcellularLocation>
</comment>
<evidence type="ECO:0000313" key="8">
    <source>
        <dbReference type="EMBL" id="QJA98280.1"/>
    </source>
</evidence>
<evidence type="ECO:0000256" key="1">
    <source>
        <dbReference type="ARBA" id="ARBA00004496"/>
    </source>
</evidence>
<dbReference type="InterPro" id="IPR004446">
    <property type="entry name" value="Heptose_bisP_phosphatase"/>
</dbReference>
<evidence type="ECO:0000256" key="6">
    <source>
        <dbReference type="ARBA" id="ARBA00023277"/>
    </source>
</evidence>
<reference evidence="8" key="1">
    <citation type="submission" date="2020-03" db="EMBL/GenBank/DDBJ databases">
        <title>The deep terrestrial virosphere.</title>
        <authorList>
            <person name="Holmfeldt K."/>
            <person name="Nilsson E."/>
            <person name="Simone D."/>
            <person name="Lopez-Fernandez M."/>
            <person name="Wu X."/>
            <person name="de Brujin I."/>
            <person name="Lundin D."/>
            <person name="Andersson A."/>
            <person name="Bertilsson S."/>
            <person name="Dopson M."/>
        </authorList>
    </citation>
    <scope>NUCLEOTIDE SEQUENCE</scope>
    <source>
        <strain evidence="8">MM171A02020</strain>
    </source>
</reference>
<dbReference type="InterPro" id="IPR006549">
    <property type="entry name" value="HAD-SF_hydro_IIIA"/>
</dbReference>
<keyword evidence="4" id="KW-0479">Metal-binding</keyword>
<name>A0A6M3LSP8_9ZZZZ</name>
<evidence type="ECO:0000256" key="2">
    <source>
        <dbReference type="ARBA" id="ARBA00005628"/>
    </source>
</evidence>
<dbReference type="InterPro" id="IPR006543">
    <property type="entry name" value="Histidinol-phos"/>
</dbReference>
<protein>
    <recommendedName>
        <fullName evidence="7">D,D-heptose 1,7-bisphosphate phosphatase</fullName>
    </recommendedName>
</protein>
<keyword evidence="6" id="KW-0119">Carbohydrate metabolism</keyword>
<dbReference type="PANTHER" id="PTHR42891">
    <property type="entry name" value="D-GLYCERO-BETA-D-MANNO-HEPTOSE-1,7-BISPHOSPHATE 7-PHOSPHATASE"/>
    <property type="match status" value="1"/>
</dbReference>
<accession>A0A6M3LSP8</accession>
<dbReference type="GO" id="GO:0005737">
    <property type="term" value="C:cytoplasm"/>
    <property type="evidence" value="ECO:0007669"/>
    <property type="project" value="UniProtKB-SubCell"/>
</dbReference>
<dbReference type="EMBL" id="MT143568">
    <property type="protein sequence ID" value="QJA98280.1"/>
    <property type="molecule type" value="Genomic_DNA"/>
</dbReference>
<dbReference type="Pfam" id="PF13242">
    <property type="entry name" value="Hydrolase_like"/>
    <property type="match status" value="1"/>
</dbReference>
<dbReference type="GO" id="GO:0046872">
    <property type="term" value="F:metal ion binding"/>
    <property type="evidence" value="ECO:0007669"/>
    <property type="project" value="UniProtKB-KW"/>
</dbReference>
<dbReference type="PIRSF" id="PIRSF004682">
    <property type="entry name" value="GmhB"/>
    <property type="match status" value="1"/>
</dbReference>
<evidence type="ECO:0000256" key="3">
    <source>
        <dbReference type="ARBA" id="ARBA00022490"/>
    </source>
</evidence>
<evidence type="ECO:0000256" key="7">
    <source>
        <dbReference type="ARBA" id="ARBA00031828"/>
    </source>
</evidence>
<dbReference type="NCBIfam" id="TIGR01662">
    <property type="entry name" value="HAD-SF-IIIA"/>
    <property type="match status" value="1"/>
</dbReference>
<dbReference type="NCBIfam" id="TIGR01656">
    <property type="entry name" value="Histidinol-ppas"/>
    <property type="match status" value="1"/>
</dbReference>
<dbReference type="AlphaFoldDB" id="A0A6M3LSP8"/>
<evidence type="ECO:0000256" key="4">
    <source>
        <dbReference type="ARBA" id="ARBA00022723"/>
    </source>
</evidence>
<dbReference type="GO" id="GO:0005975">
    <property type="term" value="P:carbohydrate metabolic process"/>
    <property type="evidence" value="ECO:0007669"/>
    <property type="project" value="InterPro"/>
</dbReference>
<gene>
    <name evidence="8" type="ORF">MM171A02020_0002</name>
</gene>
<dbReference type="Gene3D" id="3.40.50.1000">
    <property type="entry name" value="HAD superfamily/HAD-like"/>
    <property type="match status" value="1"/>
</dbReference>
<dbReference type="SUPFAM" id="SSF56784">
    <property type="entry name" value="HAD-like"/>
    <property type="match status" value="1"/>
</dbReference>
<proteinExistence type="inferred from homology"/>
<sequence length="184" mass="19634">MVAGVFLDRDGVICANDPEHVRSWADFHFLPSALDALVLLALSDLAIVIITNQPAVGQGLMTQAELSGIHAQMADAIRDHGGHLDGIYSCPHTAEDGCDCRKPKPGLIVHAARYLEIDRARSYLIGDSTTDVEAGLAAGLRCCYLVLSGRYDGRDLSAYGSRVCVVEDLATAVRCILADGGREP</sequence>
<organism evidence="8">
    <name type="scientific">viral metagenome</name>
    <dbReference type="NCBI Taxonomy" id="1070528"/>
    <lineage>
        <taxon>unclassified sequences</taxon>
        <taxon>metagenomes</taxon>
        <taxon>organismal metagenomes</taxon>
    </lineage>
</organism>
<keyword evidence="5" id="KW-0378">Hydrolase</keyword>
<keyword evidence="3" id="KW-0963">Cytoplasm</keyword>
<dbReference type="PANTHER" id="PTHR42891:SF1">
    <property type="entry name" value="D-GLYCERO-BETA-D-MANNO-HEPTOSE-1,7-BISPHOSPHATE 7-PHOSPHATASE"/>
    <property type="match status" value="1"/>
</dbReference>
<dbReference type="InterPro" id="IPR023214">
    <property type="entry name" value="HAD_sf"/>
</dbReference>
<comment type="similarity">
    <text evidence="2">Belongs to the GmhB family.</text>
</comment>